<sequence>MWIITGLAGVALLLALMAIVGLGIWTYRDAKSHGLEARMWTLIVVLVPNFIGLLLYFLIGRKQQQTLCPSCGYKTQQGKPYCSNCGAAMAQGGIALTTTKNNSKKPLIFAVTCVVLTFILVISAFVASVYAQPEMFSSKNISIIQTQTVRPGSWKLSFWYFNGEKSRAFKIKNGTPKALKVSAEVEKGTLEMGLTVDGKEEKRISLNELDSTYVWDLSSYPDNSRVVLYLYGDAAKGKVNMNWND</sequence>
<dbReference type="EMBL" id="CP034346">
    <property type="protein sequence ID" value="AZS13929.1"/>
    <property type="molecule type" value="Genomic_DNA"/>
</dbReference>
<dbReference type="Proteomes" id="UP000270678">
    <property type="component" value="Chromosome"/>
</dbReference>
<feature type="transmembrane region" description="Helical" evidence="1">
    <location>
        <begin position="39"/>
        <end position="59"/>
    </location>
</feature>
<reference evidence="3" key="1">
    <citation type="submission" date="2018-12" db="EMBL/GenBank/DDBJ databases">
        <title>Complete genome sequence of Paenibacillus sp. MBLB1234.</title>
        <authorList>
            <person name="Nam Y.-D."/>
            <person name="Kang J."/>
            <person name="Chung W.-H."/>
            <person name="Park Y.S."/>
        </authorList>
    </citation>
    <scope>NUCLEOTIDE SEQUENCE [LARGE SCALE GENOMIC DNA]</scope>
    <source>
        <strain evidence="3">MBLB1234</strain>
    </source>
</reference>
<proteinExistence type="predicted"/>
<keyword evidence="1" id="KW-1133">Transmembrane helix</keyword>
<feature type="transmembrane region" description="Helical" evidence="1">
    <location>
        <begin position="6"/>
        <end position="27"/>
    </location>
</feature>
<keyword evidence="1" id="KW-0812">Transmembrane</keyword>
<accession>A0A3S9UUA2</accession>
<evidence type="ECO:0008006" key="4">
    <source>
        <dbReference type="Google" id="ProtNLM"/>
    </source>
</evidence>
<evidence type="ECO:0000313" key="2">
    <source>
        <dbReference type="EMBL" id="AZS13929.1"/>
    </source>
</evidence>
<keyword evidence="1" id="KW-0472">Membrane</keyword>
<evidence type="ECO:0000313" key="3">
    <source>
        <dbReference type="Proteomes" id="UP000270678"/>
    </source>
</evidence>
<gene>
    <name evidence="2" type="ORF">EI981_05335</name>
</gene>
<dbReference type="KEGG" id="plut:EI981_05335"/>
<dbReference type="RefSeq" id="WP_126996091.1">
    <property type="nucleotide sequence ID" value="NZ_CP034346.1"/>
</dbReference>
<name>A0A3S9UUA2_9BACL</name>
<evidence type="ECO:0000256" key="1">
    <source>
        <dbReference type="SAM" id="Phobius"/>
    </source>
</evidence>
<protein>
    <recommendedName>
        <fullName evidence="4">Zinc ribbon domain-containing protein</fullName>
    </recommendedName>
</protein>
<organism evidence="2 3">
    <name type="scientific">Paenibacillus lutimineralis</name>
    <dbReference type="NCBI Taxonomy" id="2707005"/>
    <lineage>
        <taxon>Bacteria</taxon>
        <taxon>Bacillati</taxon>
        <taxon>Bacillota</taxon>
        <taxon>Bacilli</taxon>
        <taxon>Bacillales</taxon>
        <taxon>Paenibacillaceae</taxon>
        <taxon>Paenibacillus</taxon>
    </lineage>
</organism>
<keyword evidence="3" id="KW-1185">Reference proteome</keyword>
<feature type="transmembrane region" description="Helical" evidence="1">
    <location>
        <begin position="107"/>
        <end position="131"/>
    </location>
</feature>
<dbReference type="AlphaFoldDB" id="A0A3S9UUA2"/>
<dbReference type="OrthoDB" id="122883at2"/>